<evidence type="ECO:0000313" key="3">
    <source>
        <dbReference type="Proteomes" id="UP001642405"/>
    </source>
</evidence>
<evidence type="ECO:0000313" key="2">
    <source>
        <dbReference type="EMBL" id="CAK7234334.1"/>
    </source>
</evidence>
<evidence type="ECO:0000256" key="1">
    <source>
        <dbReference type="ARBA" id="ARBA00023604"/>
    </source>
</evidence>
<organism evidence="2 3">
    <name type="scientific">Sporothrix curviconia</name>
    <dbReference type="NCBI Taxonomy" id="1260050"/>
    <lineage>
        <taxon>Eukaryota</taxon>
        <taxon>Fungi</taxon>
        <taxon>Dikarya</taxon>
        <taxon>Ascomycota</taxon>
        <taxon>Pezizomycotina</taxon>
        <taxon>Sordariomycetes</taxon>
        <taxon>Sordariomycetidae</taxon>
        <taxon>Ophiostomatales</taxon>
        <taxon>Ophiostomataceae</taxon>
        <taxon>Sporothrix</taxon>
    </lineage>
</organism>
<keyword evidence="3" id="KW-1185">Reference proteome</keyword>
<comment type="caution">
    <text evidence="2">The sequence shown here is derived from an EMBL/GenBank/DDBJ whole genome shotgun (WGS) entry which is preliminary data.</text>
</comment>
<proteinExistence type="inferred from homology"/>
<dbReference type="PANTHER" id="PTHR34598">
    <property type="entry name" value="BLL6449 PROTEIN"/>
    <property type="match status" value="1"/>
</dbReference>
<comment type="similarity">
    <text evidence="1">Belongs to the asaB hydroxylase/desaturase family.</text>
</comment>
<dbReference type="PANTHER" id="PTHR34598:SF3">
    <property type="entry name" value="OXIDOREDUCTASE AN1597"/>
    <property type="match status" value="1"/>
</dbReference>
<dbReference type="Proteomes" id="UP001642405">
    <property type="component" value="Unassembled WGS sequence"/>
</dbReference>
<dbReference type="NCBIfam" id="NF041278">
    <property type="entry name" value="CmcJ_NvfI_EfuI"/>
    <property type="match status" value="1"/>
</dbReference>
<dbReference type="EMBL" id="CAWUHB010000083">
    <property type="protein sequence ID" value="CAK7234334.1"/>
    <property type="molecule type" value="Genomic_DNA"/>
</dbReference>
<protein>
    <submittedName>
        <fullName evidence="2">Uncharacterized protein</fullName>
    </submittedName>
</protein>
<dbReference type="InterPro" id="IPR044053">
    <property type="entry name" value="AsaB-like"/>
</dbReference>
<gene>
    <name evidence="2" type="ORF">SCUCBS95973_008901</name>
</gene>
<sequence length="309" mass="34711">MAYRDFPVSGAAVTSVDLRFLCDLPAYKVTKPYYFSGPLPAGCPVPRTNLEYTALPQQPLTNLRGHEHGLSLDKHGMQIVRVPADVLQLDLANPDDVDSYMVRMAELLKQQLDATAVFCYNYKFRSSQPLAGTATPRASLGTHANPDTPAEAAHIDHTPQSARKRAKRHLTEDEATAYLNDHWRLRIVNVWKPLRVVHDHDLLFCDPSTVDPHDDLLVVDRASSAYAGEVYMLKPRTHYRWYWIKDQTPDEASIFVSYDSHCPRGSAPYCPHTSAQRKCDTRHPAPDAGEARESMELRMLVISAAAMCN</sequence>
<name>A0ABP0CQD1_9PEZI</name>
<accession>A0ABP0CQD1</accession>
<reference evidence="2 3" key="1">
    <citation type="submission" date="2024-01" db="EMBL/GenBank/DDBJ databases">
        <authorList>
            <person name="Allen C."/>
            <person name="Tagirdzhanova G."/>
        </authorList>
    </citation>
    <scope>NUCLEOTIDE SEQUENCE [LARGE SCALE GENOMIC DNA]</scope>
</reference>